<dbReference type="Proteomes" id="UP000626109">
    <property type="component" value="Unassembled WGS sequence"/>
</dbReference>
<feature type="region of interest" description="Disordered" evidence="3">
    <location>
        <begin position="163"/>
        <end position="198"/>
    </location>
</feature>
<dbReference type="GO" id="GO:1990904">
    <property type="term" value="C:ribonucleoprotein complex"/>
    <property type="evidence" value="ECO:0007669"/>
    <property type="project" value="UniProtKB-KW"/>
</dbReference>
<evidence type="ECO:0000256" key="1">
    <source>
        <dbReference type="ARBA" id="ARBA00022980"/>
    </source>
</evidence>
<reference evidence="4" key="1">
    <citation type="submission" date="2021-02" db="EMBL/GenBank/DDBJ databases">
        <authorList>
            <person name="Dougan E. K."/>
            <person name="Rhodes N."/>
            <person name="Thang M."/>
            <person name="Chan C."/>
        </authorList>
    </citation>
    <scope>NUCLEOTIDE SEQUENCE</scope>
</reference>
<name>A0A813ISI7_POLGL</name>
<organism evidence="4 5">
    <name type="scientific">Polarella glacialis</name>
    <name type="common">Dinoflagellate</name>
    <dbReference type="NCBI Taxonomy" id="89957"/>
    <lineage>
        <taxon>Eukaryota</taxon>
        <taxon>Sar</taxon>
        <taxon>Alveolata</taxon>
        <taxon>Dinophyceae</taxon>
        <taxon>Suessiales</taxon>
        <taxon>Suessiaceae</taxon>
        <taxon>Polarella</taxon>
    </lineage>
</organism>
<sequence length="198" mass="22163">MVRAPAVSSRRGRSAGVALLAFFVGTYLWPSLESEQLVAFSTPSTWSPRSTSRLGGSVLASYDAEAEARTPAVTMFHSGEFQQKAVYDDGWRYGGKNMWLEDVLGGDWLNPNALRQYTFPSGRLKPRVMTKLRMCDHKRAIRYIKRLRQFGLMPFHRLAAKVETDPEARRPQVTRSPAGNQPLSRTALKGAMDAVEKS</sequence>
<dbReference type="Gene3D" id="4.10.640.10">
    <property type="entry name" value="Ribosomal protein S18"/>
    <property type="match status" value="1"/>
</dbReference>
<protein>
    <recommendedName>
        <fullName evidence="6">Ribosomal protein S18</fullName>
    </recommendedName>
</protein>
<keyword evidence="2" id="KW-0687">Ribonucleoprotein</keyword>
<dbReference type="AlphaFoldDB" id="A0A813ISI7"/>
<dbReference type="InterPro" id="IPR001648">
    <property type="entry name" value="Ribosomal_bS18"/>
</dbReference>
<dbReference type="SUPFAM" id="SSF46911">
    <property type="entry name" value="Ribosomal protein S18"/>
    <property type="match status" value="1"/>
</dbReference>
<keyword evidence="1" id="KW-0689">Ribosomal protein</keyword>
<evidence type="ECO:0000313" key="5">
    <source>
        <dbReference type="Proteomes" id="UP000626109"/>
    </source>
</evidence>
<dbReference type="EMBL" id="CAJNNW010014867">
    <property type="protein sequence ID" value="CAE8657067.1"/>
    <property type="molecule type" value="Genomic_DNA"/>
</dbReference>
<proteinExistence type="predicted"/>
<dbReference type="InterPro" id="IPR036870">
    <property type="entry name" value="Ribosomal_bS18_sf"/>
</dbReference>
<dbReference type="Pfam" id="PF01084">
    <property type="entry name" value="Ribosomal_S18"/>
    <property type="match status" value="1"/>
</dbReference>
<dbReference type="GO" id="GO:0003735">
    <property type="term" value="F:structural constituent of ribosome"/>
    <property type="evidence" value="ECO:0007669"/>
    <property type="project" value="InterPro"/>
</dbReference>
<evidence type="ECO:0008006" key="6">
    <source>
        <dbReference type="Google" id="ProtNLM"/>
    </source>
</evidence>
<evidence type="ECO:0000256" key="2">
    <source>
        <dbReference type="ARBA" id="ARBA00023274"/>
    </source>
</evidence>
<comment type="caution">
    <text evidence="4">The sequence shown here is derived from an EMBL/GenBank/DDBJ whole genome shotgun (WGS) entry which is preliminary data.</text>
</comment>
<dbReference type="GO" id="GO:0006412">
    <property type="term" value="P:translation"/>
    <property type="evidence" value="ECO:0007669"/>
    <property type="project" value="InterPro"/>
</dbReference>
<gene>
    <name evidence="4" type="ORF">PGLA2088_LOCUS12576</name>
</gene>
<dbReference type="GO" id="GO:0005840">
    <property type="term" value="C:ribosome"/>
    <property type="evidence" value="ECO:0007669"/>
    <property type="project" value="UniProtKB-KW"/>
</dbReference>
<accession>A0A813ISI7</accession>
<evidence type="ECO:0000256" key="3">
    <source>
        <dbReference type="SAM" id="MobiDB-lite"/>
    </source>
</evidence>
<feature type="compositionally biased region" description="Polar residues" evidence="3">
    <location>
        <begin position="173"/>
        <end position="184"/>
    </location>
</feature>
<evidence type="ECO:0000313" key="4">
    <source>
        <dbReference type="EMBL" id="CAE8657067.1"/>
    </source>
</evidence>